<dbReference type="HOGENOM" id="CLU_3311184_0_0_4"/>
<protein>
    <submittedName>
        <fullName evidence="2">Uncharacterized protein</fullName>
    </submittedName>
</protein>
<feature type="region of interest" description="Disordered" evidence="1">
    <location>
        <begin position="1"/>
        <end position="39"/>
    </location>
</feature>
<dbReference type="EMBL" id="ACJW02000002">
    <property type="protein sequence ID" value="EEP68912.1"/>
    <property type="molecule type" value="Genomic_DNA"/>
</dbReference>
<comment type="caution">
    <text evidence="2">The sequence shown here is derived from an EMBL/GenBank/DDBJ whole genome shotgun (WGS) entry which is preliminary data.</text>
</comment>
<reference evidence="2" key="1">
    <citation type="submission" date="2009-04" db="EMBL/GenBank/DDBJ databases">
        <authorList>
            <person name="Weinstock G."/>
            <person name="Sodergren E."/>
            <person name="Clifton S."/>
            <person name="Fulton L."/>
            <person name="Fulton B."/>
            <person name="Courtney L."/>
            <person name="Fronick C."/>
            <person name="Harrison M."/>
            <person name="Strong C."/>
            <person name="Farmer C."/>
            <person name="Delahaunty K."/>
            <person name="Markovic C."/>
            <person name="Hall O."/>
            <person name="Minx P."/>
            <person name="Tomlinson C."/>
            <person name="Mitreva M."/>
            <person name="Nelson J."/>
            <person name="Hou S."/>
            <person name="Wollam A."/>
            <person name="Pepin K.H."/>
            <person name="Johnson M."/>
            <person name="Bhonagiri V."/>
            <person name="Nash W.E."/>
            <person name="Warren W."/>
            <person name="Chinwalla A."/>
            <person name="Mardis E.R."/>
            <person name="Wilson R.K."/>
        </authorList>
    </citation>
    <scope>NUCLEOTIDE SEQUENCE [LARGE SCALE GENOMIC DNA]</scope>
    <source>
        <strain evidence="2">ATCC 51147</strain>
    </source>
</reference>
<keyword evidence="3" id="KW-1185">Reference proteome</keyword>
<dbReference type="AlphaFoldDB" id="C4GFA7"/>
<gene>
    <name evidence="2" type="ORF">GCWU000324_00823</name>
</gene>
<sequence length="39" mass="4523">MRRTASPAAQRQPETKFRAAKTFHFTTEHIPSPNRKETP</sequence>
<evidence type="ECO:0000313" key="2">
    <source>
        <dbReference type="EMBL" id="EEP68912.1"/>
    </source>
</evidence>
<organism evidence="2 3">
    <name type="scientific">Kingella oralis ATCC 51147</name>
    <dbReference type="NCBI Taxonomy" id="629741"/>
    <lineage>
        <taxon>Bacteria</taxon>
        <taxon>Pseudomonadati</taxon>
        <taxon>Pseudomonadota</taxon>
        <taxon>Betaproteobacteria</taxon>
        <taxon>Neisseriales</taxon>
        <taxon>Neisseriaceae</taxon>
        <taxon>Kingella</taxon>
    </lineage>
</organism>
<name>C4GFA7_9NEIS</name>
<accession>C4GFA7</accession>
<proteinExistence type="predicted"/>
<evidence type="ECO:0000256" key="1">
    <source>
        <dbReference type="SAM" id="MobiDB-lite"/>
    </source>
</evidence>
<evidence type="ECO:0000313" key="3">
    <source>
        <dbReference type="Proteomes" id="UP000003009"/>
    </source>
</evidence>
<dbReference type="Proteomes" id="UP000003009">
    <property type="component" value="Unassembled WGS sequence"/>
</dbReference>